<evidence type="ECO:0000313" key="1">
    <source>
        <dbReference type="EMBL" id="CAF3817543.1"/>
    </source>
</evidence>
<sequence length="78" mass="8882">MQSDKKHKSTNEIQSVSNVSTVVHLRRSKGKIVQDCDIYIGRASGKRLGCWCKPNRHGDILCELFKKQIQQSIKPSRS</sequence>
<evidence type="ECO:0000313" key="2">
    <source>
        <dbReference type="Proteomes" id="UP000663823"/>
    </source>
</evidence>
<protein>
    <submittedName>
        <fullName evidence="1">Uncharacterized protein</fullName>
    </submittedName>
</protein>
<reference evidence="1" key="1">
    <citation type="submission" date="2021-02" db="EMBL/GenBank/DDBJ databases">
        <authorList>
            <person name="Nowell W R."/>
        </authorList>
    </citation>
    <scope>NUCLEOTIDE SEQUENCE</scope>
</reference>
<proteinExistence type="predicted"/>
<gene>
    <name evidence="1" type="ORF">OTI717_LOCUS19207</name>
</gene>
<organism evidence="1 2">
    <name type="scientific">Rotaria sordida</name>
    <dbReference type="NCBI Taxonomy" id="392033"/>
    <lineage>
        <taxon>Eukaryota</taxon>
        <taxon>Metazoa</taxon>
        <taxon>Spiralia</taxon>
        <taxon>Gnathifera</taxon>
        <taxon>Rotifera</taxon>
        <taxon>Eurotatoria</taxon>
        <taxon>Bdelloidea</taxon>
        <taxon>Philodinida</taxon>
        <taxon>Philodinidae</taxon>
        <taxon>Rotaria</taxon>
    </lineage>
</organism>
<dbReference type="EMBL" id="CAJOAX010002766">
    <property type="protein sequence ID" value="CAF3817543.1"/>
    <property type="molecule type" value="Genomic_DNA"/>
</dbReference>
<name>A0A819CCY4_9BILA</name>
<dbReference type="AlphaFoldDB" id="A0A819CCY4"/>
<dbReference type="Proteomes" id="UP000663823">
    <property type="component" value="Unassembled WGS sequence"/>
</dbReference>
<comment type="caution">
    <text evidence="1">The sequence shown here is derived from an EMBL/GenBank/DDBJ whole genome shotgun (WGS) entry which is preliminary data.</text>
</comment>
<accession>A0A819CCY4</accession>